<evidence type="ECO:0000313" key="1">
    <source>
        <dbReference type="EMBL" id="AKF24712.1"/>
    </source>
</evidence>
<organism evidence="1 2">
    <name type="scientific">Sulfurovum lithotrophicum</name>
    <dbReference type="NCBI Taxonomy" id="206403"/>
    <lineage>
        <taxon>Bacteria</taxon>
        <taxon>Pseudomonadati</taxon>
        <taxon>Campylobacterota</taxon>
        <taxon>Epsilonproteobacteria</taxon>
        <taxon>Campylobacterales</taxon>
        <taxon>Sulfurovaceae</taxon>
        <taxon>Sulfurovum</taxon>
    </lineage>
</organism>
<reference evidence="1 2" key="1">
    <citation type="submission" date="2015-04" db="EMBL/GenBank/DDBJ databases">
        <title>Complete genome sequence of Sulfurovum lithotrophicum ATCC BAA-797T.</title>
        <authorList>
            <person name="Ahn J."/>
            <person name="Park G."/>
            <person name="Jeon W."/>
            <person name="Jang Y."/>
            <person name="Jang M."/>
            <person name="Lee H."/>
            <person name="Lee H."/>
        </authorList>
    </citation>
    <scope>NUCLEOTIDE SEQUENCE [LARGE SCALE GENOMIC DNA]</scope>
    <source>
        <strain evidence="2">ATCC BAA-797 / 42BKT</strain>
    </source>
</reference>
<accession>A0A7U4RQG5</accession>
<gene>
    <name evidence="1" type="ORF">YH65_04415</name>
</gene>
<name>A0A7U4RQG5_9BACT</name>
<sequence length="82" mass="9906">MKMYIYNSEIGRFEIRQIEHKRYDLWINEEMLGSYESAERAAEDVANFNTDYIEWDKLKNELENVPTDLSQWAEIKEESPQL</sequence>
<proteinExistence type="predicted"/>
<dbReference type="Proteomes" id="UP000034444">
    <property type="component" value="Chromosome"/>
</dbReference>
<evidence type="ECO:0000313" key="2">
    <source>
        <dbReference type="Proteomes" id="UP000034444"/>
    </source>
</evidence>
<dbReference type="AlphaFoldDB" id="A0A7U4RQG5"/>
<dbReference type="EMBL" id="CP011308">
    <property type="protein sequence ID" value="AKF24712.1"/>
    <property type="molecule type" value="Genomic_DNA"/>
</dbReference>
<dbReference type="KEGG" id="slh:YH65_04415"/>
<keyword evidence="2" id="KW-1185">Reference proteome</keyword>
<dbReference type="OrthoDB" id="7065648at2"/>
<dbReference type="RefSeq" id="WP_046550803.1">
    <property type="nucleotide sequence ID" value="NZ_CP011308.1"/>
</dbReference>
<reference evidence="2" key="2">
    <citation type="journal article" date="2017" name="Stand. Genomic Sci.">
        <title>Complete genome sequence of the sulfur-oxidizing chemolithoautotrophic Sulfurovum lithotrophicum 42BKTT.</title>
        <authorList>
            <person name="Jeon W."/>
            <person name="Priscilla L."/>
            <person name="Park G."/>
            <person name="Lee H."/>
            <person name="Lee N."/>
            <person name="Lee D."/>
            <person name="Kwon H."/>
            <person name="Ahn I."/>
            <person name="Lee C."/>
            <person name="Lee H."/>
            <person name="Ahn J."/>
        </authorList>
    </citation>
    <scope>NUCLEOTIDE SEQUENCE [LARGE SCALE GENOMIC DNA]</scope>
    <source>
        <strain evidence="2">ATCC BAA-797 / 42BKT</strain>
    </source>
</reference>
<protein>
    <submittedName>
        <fullName evidence="1">Uncharacterized protein</fullName>
    </submittedName>
</protein>